<protein>
    <recommendedName>
        <fullName evidence="4">Cell surface protein</fullName>
    </recommendedName>
</protein>
<evidence type="ECO:0000313" key="3">
    <source>
        <dbReference type="Proteomes" id="UP000051008"/>
    </source>
</evidence>
<keyword evidence="3" id="KW-1185">Reference proteome</keyword>
<dbReference type="InterPro" id="IPR053154">
    <property type="entry name" value="c-di-AMP_regulator"/>
</dbReference>
<dbReference type="Gene3D" id="2.170.120.40">
    <property type="entry name" value="YbbR-like domain"/>
    <property type="match status" value="2"/>
</dbReference>
<dbReference type="RefSeq" id="WP_056975947.1">
    <property type="nucleotide sequence ID" value="NZ_AYYP01000010.1"/>
</dbReference>
<evidence type="ECO:0008006" key="4">
    <source>
        <dbReference type="Google" id="ProtNLM"/>
    </source>
</evidence>
<gene>
    <name evidence="2" type="ORF">FC14_GL000906</name>
</gene>
<dbReference type="PANTHER" id="PTHR37804">
    <property type="entry name" value="CDAA REGULATORY PROTEIN CDAR"/>
    <property type="match status" value="1"/>
</dbReference>
<dbReference type="Gene3D" id="2.170.120.30">
    <property type="match status" value="1"/>
</dbReference>
<feature type="compositionally biased region" description="Low complexity" evidence="1">
    <location>
        <begin position="335"/>
        <end position="382"/>
    </location>
</feature>
<dbReference type="AlphaFoldDB" id="A0A0R2AGG1"/>
<dbReference type="PANTHER" id="PTHR37804:SF1">
    <property type="entry name" value="CDAA REGULATORY PROTEIN CDAR"/>
    <property type="match status" value="1"/>
</dbReference>
<comment type="caution">
    <text evidence="2">The sequence shown here is derived from an EMBL/GenBank/DDBJ whole genome shotgun (WGS) entry which is preliminary data.</text>
</comment>
<dbReference type="InterPro" id="IPR012505">
    <property type="entry name" value="YbbR"/>
</dbReference>
<dbReference type="EMBL" id="AYYP01000010">
    <property type="protein sequence ID" value="KRM65887.1"/>
    <property type="molecule type" value="Genomic_DNA"/>
</dbReference>
<proteinExistence type="predicted"/>
<dbReference type="Proteomes" id="UP000051008">
    <property type="component" value="Unassembled WGS sequence"/>
</dbReference>
<feature type="region of interest" description="Disordered" evidence="1">
    <location>
        <begin position="329"/>
        <end position="382"/>
    </location>
</feature>
<dbReference type="Pfam" id="PF07949">
    <property type="entry name" value="YbbR"/>
    <property type="match status" value="3"/>
</dbReference>
<dbReference type="PATRIC" id="fig|1423718.3.peg.954"/>
<sequence>MKVRQAFNSKLFYRLISLFFALLLSFYVTSEKGNTTRSGNSGTFGSSLVSNKTITLETDLKLNVNSDKYFVSGYPDVVKVKISGPSALVIAAKNTQNFEIYADLNDLKPGVHTVRLKDSGLSSELTVKIIPEKITVQISKKKTKKTAVQVRYDSNRIASGYAAGEAYSSQAYVTVTGAAKDINNLDKVVANLNLPRNANETYAKNVALQALDESGKVLNVVISPANVTATVPIYTASASKRVPINLVARGEGVSNMKYSFSSDTKTVTVHGTKEALSKLNRLDVPVSITGVTADTVENVRLSPSQSGITAISPTTITVNVSVSQKEASTAQKQNQASSQAETSSASSTKETVATDDSSSEATSSSSTSSQLSSSSSSDEAEN</sequence>
<name>A0A0R2AGG1_9LACO</name>
<reference evidence="2 3" key="1">
    <citation type="journal article" date="2015" name="Genome Announc.">
        <title>Expanding the biotechnology potential of lactobacilli through comparative genomics of 213 strains and associated genera.</title>
        <authorList>
            <person name="Sun Z."/>
            <person name="Harris H.M."/>
            <person name="McCann A."/>
            <person name="Guo C."/>
            <person name="Argimon S."/>
            <person name="Zhang W."/>
            <person name="Yang X."/>
            <person name="Jeffery I.B."/>
            <person name="Cooney J.C."/>
            <person name="Kagawa T.F."/>
            <person name="Liu W."/>
            <person name="Song Y."/>
            <person name="Salvetti E."/>
            <person name="Wrobel A."/>
            <person name="Rasinkangas P."/>
            <person name="Parkhill J."/>
            <person name="Rea M.C."/>
            <person name="O'Sullivan O."/>
            <person name="Ritari J."/>
            <person name="Douillard F.P."/>
            <person name="Paul Ross R."/>
            <person name="Yang R."/>
            <person name="Briner A.E."/>
            <person name="Felis G.E."/>
            <person name="de Vos W.M."/>
            <person name="Barrangou R."/>
            <person name="Klaenhammer T.R."/>
            <person name="Caufield P.W."/>
            <person name="Cui Y."/>
            <person name="Zhang H."/>
            <person name="O'Toole P.W."/>
        </authorList>
    </citation>
    <scope>NUCLEOTIDE SEQUENCE [LARGE SCALE GENOMIC DNA]</scope>
    <source>
        <strain evidence="2 3">DSM 20509</strain>
    </source>
</reference>
<evidence type="ECO:0000313" key="2">
    <source>
        <dbReference type="EMBL" id="KRM65887.1"/>
    </source>
</evidence>
<dbReference type="OrthoDB" id="2139417at2"/>
<accession>A0A0R2AGG1</accession>
<organism evidence="2 3">
    <name type="scientific">Ligilactobacillus agilis DSM 20509</name>
    <dbReference type="NCBI Taxonomy" id="1423718"/>
    <lineage>
        <taxon>Bacteria</taxon>
        <taxon>Bacillati</taxon>
        <taxon>Bacillota</taxon>
        <taxon>Bacilli</taxon>
        <taxon>Lactobacillales</taxon>
        <taxon>Lactobacillaceae</taxon>
        <taxon>Ligilactobacillus</taxon>
    </lineage>
</organism>
<evidence type="ECO:0000256" key="1">
    <source>
        <dbReference type="SAM" id="MobiDB-lite"/>
    </source>
</evidence>